<accession>A0A402D246</accession>
<dbReference type="AlphaFoldDB" id="A0A402D246"/>
<keyword evidence="2" id="KW-1185">Reference proteome</keyword>
<dbReference type="EMBL" id="AP025739">
    <property type="protein sequence ID" value="BDI30128.1"/>
    <property type="molecule type" value="Genomic_DNA"/>
</dbReference>
<protein>
    <submittedName>
        <fullName evidence="1">Uncharacterized protein</fullName>
    </submittedName>
</protein>
<dbReference type="KEGG" id="ccot:CCAX7_21790"/>
<dbReference type="OrthoDB" id="956918at2"/>
<evidence type="ECO:0000313" key="2">
    <source>
        <dbReference type="Proteomes" id="UP000287394"/>
    </source>
</evidence>
<organism evidence="1 2">
    <name type="scientific">Capsulimonas corticalis</name>
    <dbReference type="NCBI Taxonomy" id="2219043"/>
    <lineage>
        <taxon>Bacteria</taxon>
        <taxon>Bacillati</taxon>
        <taxon>Armatimonadota</taxon>
        <taxon>Armatimonadia</taxon>
        <taxon>Capsulimonadales</taxon>
        <taxon>Capsulimonadaceae</taxon>
        <taxon>Capsulimonas</taxon>
    </lineage>
</organism>
<dbReference type="RefSeq" id="WP_119323580.1">
    <property type="nucleotide sequence ID" value="NZ_AP025739.1"/>
</dbReference>
<evidence type="ECO:0000313" key="1">
    <source>
        <dbReference type="EMBL" id="BDI30128.1"/>
    </source>
</evidence>
<dbReference type="Gene3D" id="1.20.120.1490">
    <property type="match status" value="1"/>
</dbReference>
<proteinExistence type="predicted"/>
<reference evidence="1 2" key="1">
    <citation type="journal article" date="2019" name="Int. J. Syst. Evol. Microbiol.">
        <title>Capsulimonas corticalis gen. nov., sp. nov., an aerobic capsulated bacterium, of a novel bacterial order, Capsulimonadales ord. nov., of the class Armatimonadia of the phylum Armatimonadetes.</title>
        <authorList>
            <person name="Li J."/>
            <person name="Kudo C."/>
            <person name="Tonouchi A."/>
        </authorList>
    </citation>
    <scope>NUCLEOTIDE SEQUENCE [LARGE SCALE GENOMIC DNA]</scope>
    <source>
        <strain evidence="1 2">AX-7</strain>
    </source>
</reference>
<dbReference type="Proteomes" id="UP000287394">
    <property type="component" value="Chromosome"/>
</dbReference>
<sequence length="129" mass="14099">MFRTNFKMALCAAAFALTAGTAVALSASALAQDARAGQSASRMQEFQARMQKLAAYLGVTDAQKTQIKPILKNAFLQVRAIRRDPSLTLDQQADQIDAIRTATRHQVLAILTPDQKAKLQQMIAARARQ</sequence>
<gene>
    <name evidence="1" type="ORF">CCAX7_21790</name>
</gene>
<name>A0A402D246_9BACT</name>